<dbReference type="InterPro" id="IPR051746">
    <property type="entry name" value="Kelch_domain_containing_8"/>
</dbReference>
<reference evidence="3 4" key="1">
    <citation type="submission" date="2014-06" db="EMBL/GenBank/DDBJ databases">
        <authorList>
            <person name="Swart Estienne"/>
        </authorList>
    </citation>
    <scope>NUCLEOTIDE SEQUENCE [LARGE SCALE GENOMIC DNA]</scope>
    <source>
        <strain evidence="3 4">130c</strain>
    </source>
</reference>
<evidence type="ECO:0000256" key="1">
    <source>
        <dbReference type="ARBA" id="ARBA00022441"/>
    </source>
</evidence>
<accession>A0A077ZUQ3</accession>
<evidence type="ECO:0000313" key="3">
    <source>
        <dbReference type="EMBL" id="CDW72181.1"/>
    </source>
</evidence>
<gene>
    <name evidence="3" type="primary">Contig14028.g14957</name>
    <name evidence="3" type="ORF">STYLEM_1136</name>
</gene>
<dbReference type="InParanoid" id="A0A077ZUQ3"/>
<keyword evidence="1" id="KW-0880">Kelch repeat</keyword>
<dbReference type="AlphaFoldDB" id="A0A077ZUQ3"/>
<evidence type="ECO:0000313" key="4">
    <source>
        <dbReference type="Proteomes" id="UP000039865"/>
    </source>
</evidence>
<name>A0A077ZUQ3_STYLE</name>
<dbReference type="SUPFAM" id="SSF117281">
    <property type="entry name" value="Kelch motif"/>
    <property type="match status" value="1"/>
</dbReference>
<dbReference type="PANTHER" id="PTHR46260">
    <property type="entry name" value="RING-TYPE DOMAIN-CONTAINING PROTEIN"/>
    <property type="match status" value="1"/>
</dbReference>
<dbReference type="EMBL" id="CCKQ01001074">
    <property type="protein sequence ID" value="CDW72181.1"/>
    <property type="molecule type" value="Genomic_DNA"/>
</dbReference>
<protein>
    <submittedName>
        <fullName evidence="3">Kelch motif family protein</fullName>
    </submittedName>
</protein>
<evidence type="ECO:0000256" key="2">
    <source>
        <dbReference type="ARBA" id="ARBA00022737"/>
    </source>
</evidence>
<dbReference type="OrthoDB" id="9978265at2759"/>
<keyword evidence="4" id="KW-1185">Reference proteome</keyword>
<dbReference type="InterPro" id="IPR006652">
    <property type="entry name" value="Kelch_1"/>
</dbReference>
<keyword evidence="2" id="KW-0677">Repeat</keyword>
<proteinExistence type="predicted"/>
<dbReference type="Proteomes" id="UP000039865">
    <property type="component" value="Unassembled WGS sequence"/>
</dbReference>
<sequence>MALSVVLEYLDFFYLPLLQQLNKRFYNHLIPQASEMCQIKFVKTKIYNLQPDDKLYELSAQSIEFGQNWMMLPFKKLNFEFSTYSRYAKVIQIDARFVFFISGMDEYDMCSTPQCYAYDIQDNSLISIPDIKFPRNSFGITFIKGLIYVIGGIEMGTNTTTKETEVYDIFNCKWKTWIPIPCAKIGISAVQLKNRYIYLVGGLNNQSNKHTKNRQFLDKFLMIDTLNEAKGWQKIRIKKDVRIPNGCQFGVLPYNTPNEDPSITHFLILGGVNKDLYHDVYDVTVKENSKYAYPKLLPWVLEEQDRFYFNQSFQSNLLDYCQEKYIVGRMAAYKFTFSHDLTEIVEMNNFQEAGHFFNDNGAPFMTFR</sequence>
<dbReference type="InterPro" id="IPR015915">
    <property type="entry name" value="Kelch-typ_b-propeller"/>
</dbReference>
<dbReference type="PANTHER" id="PTHR46260:SF3">
    <property type="entry name" value="RING-TYPE DOMAIN-CONTAINING PROTEIN"/>
    <property type="match status" value="1"/>
</dbReference>
<dbReference type="Gene3D" id="2.120.10.80">
    <property type="entry name" value="Kelch-type beta propeller"/>
    <property type="match status" value="1"/>
</dbReference>
<organism evidence="3 4">
    <name type="scientific">Stylonychia lemnae</name>
    <name type="common">Ciliate</name>
    <dbReference type="NCBI Taxonomy" id="5949"/>
    <lineage>
        <taxon>Eukaryota</taxon>
        <taxon>Sar</taxon>
        <taxon>Alveolata</taxon>
        <taxon>Ciliophora</taxon>
        <taxon>Intramacronucleata</taxon>
        <taxon>Spirotrichea</taxon>
        <taxon>Stichotrichia</taxon>
        <taxon>Sporadotrichida</taxon>
        <taxon>Oxytrichidae</taxon>
        <taxon>Stylonychinae</taxon>
        <taxon>Stylonychia</taxon>
    </lineage>
</organism>
<dbReference type="Pfam" id="PF01344">
    <property type="entry name" value="Kelch_1"/>
    <property type="match status" value="1"/>
</dbReference>